<protein>
    <submittedName>
        <fullName evidence="9">Purine permease</fullName>
    </submittedName>
</protein>
<dbReference type="GO" id="GO:0042907">
    <property type="term" value="F:xanthine transmembrane transporter activity"/>
    <property type="evidence" value="ECO:0007669"/>
    <property type="project" value="TreeGrafter"/>
</dbReference>
<evidence type="ECO:0000256" key="3">
    <source>
        <dbReference type="ARBA" id="ARBA00022448"/>
    </source>
</evidence>
<organism evidence="9 10">
    <name type="scientific">Clostridium aciditolerans</name>
    <dbReference type="NCBI Taxonomy" id="339861"/>
    <lineage>
        <taxon>Bacteria</taxon>
        <taxon>Bacillati</taxon>
        <taxon>Bacillota</taxon>
        <taxon>Clostridia</taxon>
        <taxon>Eubacteriales</taxon>
        <taxon>Clostridiaceae</taxon>
        <taxon>Clostridium</taxon>
    </lineage>
</organism>
<feature type="transmembrane region" description="Helical" evidence="8">
    <location>
        <begin position="390"/>
        <end position="409"/>
    </location>
</feature>
<keyword evidence="5 8" id="KW-0812">Transmembrane</keyword>
<dbReference type="PROSITE" id="PS01116">
    <property type="entry name" value="XANTH_URACIL_PERMASE"/>
    <property type="match status" value="1"/>
</dbReference>
<feature type="transmembrane region" description="Helical" evidence="8">
    <location>
        <begin position="33"/>
        <end position="52"/>
    </location>
</feature>
<feature type="transmembrane region" description="Helical" evidence="8">
    <location>
        <begin position="58"/>
        <end position="78"/>
    </location>
</feature>
<keyword evidence="3" id="KW-0813">Transport</keyword>
<dbReference type="NCBIfam" id="TIGR00801">
    <property type="entry name" value="ncs2"/>
    <property type="match status" value="1"/>
</dbReference>
<keyword evidence="10" id="KW-1185">Reference proteome</keyword>
<evidence type="ECO:0000256" key="5">
    <source>
        <dbReference type="ARBA" id="ARBA00022692"/>
    </source>
</evidence>
<dbReference type="Proteomes" id="UP000622687">
    <property type="component" value="Unassembled WGS sequence"/>
</dbReference>
<accession>A0A934I0P2</accession>
<gene>
    <name evidence="9" type="ORF">I6U51_09335</name>
</gene>
<evidence type="ECO:0000256" key="2">
    <source>
        <dbReference type="ARBA" id="ARBA00008821"/>
    </source>
</evidence>
<dbReference type="GO" id="GO:0005886">
    <property type="term" value="C:plasma membrane"/>
    <property type="evidence" value="ECO:0007669"/>
    <property type="project" value="UniProtKB-SubCell"/>
</dbReference>
<feature type="transmembrane region" description="Helical" evidence="8">
    <location>
        <begin position="330"/>
        <end position="352"/>
    </location>
</feature>
<proteinExistence type="inferred from homology"/>
<reference evidence="9" key="1">
    <citation type="submission" date="2020-12" db="EMBL/GenBank/DDBJ databases">
        <title>Clostridium thailandense sp. nov., a novel acetogenic bacterium isolated from peat land soil in Thailand.</title>
        <authorList>
            <person name="Chaikitkaew S."/>
            <person name="Birkeland N.K."/>
        </authorList>
    </citation>
    <scope>NUCLEOTIDE SEQUENCE</scope>
    <source>
        <strain evidence="9">DSM 17425</strain>
    </source>
</reference>
<feature type="transmembrane region" description="Helical" evidence="8">
    <location>
        <begin position="144"/>
        <end position="162"/>
    </location>
</feature>
<keyword evidence="6 8" id="KW-1133">Transmembrane helix</keyword>
<evidence type="ECO:0000256" key="7">
    <source>
        <dbReference type="ARBA" id="ARBA00023136"/>
    </source>
</evidence>
<feature type="transmembrane region" description="Helical" evidence="8">
    <location>
        <begin position="245"/>
        <end position="264"/>
    </location>
</feature>
<feature type="transmembrane region" description="Helical" evidence="8">
    <location>
        <begin position="182"/>
        <end position="199"/>
    </location>
</feature>
<evidence type="ECO:0000313" key="9">
    <source>
        <dbReference type="EMBL" id="MBI6872906.1"/>
    </source>
</evidence>
<dbReference type="PANTHER" id="PTHR42810:SF4">
    <property type="entry name" value="URIC ACID TRANSPORTER UACT"/>
    <property type="match status" value="1"/>
</dbReference>
<evidence type="ECO:0000256" key="4">
    <source>
        <dbReference type="ARBA" id="ARBA00022475"/>
    </source>
</evidence>
<evidence type="ECO:0000256" key="8">
    <source>
        <dbReference type="SAM" id="Phobius"/>
    </source>
</evidence>
<feature type="transmembrane region" description="Helical" evidence="8">
    <location>
        <begin position="90"/>
        <end position="109"/>
    </location>
</feature>
<dbReference type="NCBIfam" id="TIGR03173">
    <property type="entry name" value="pbuX"/>
    <property type="match status" value="1"/>
</dbReference>
<dbReference type="RefSeq" id="WP_211142390.1">
    <property type="nucleotide sequence ID" value="NZ_JAEEGB010000009.1"/>
</dbReference>
<dbReference type="InterPro" id="IPR006043">
    <property type="entry name" value="NCS2"/>
</dbReference>
<evidence type="ECO:0000313" key="10">
    <source>
        <dbReference type="Proteomes" id="UP000622687"/>
    </source>
</evidence>
<sequence length="449" mass="46959">MVEEKVKNDVVNIAPVDEPMSLGKAWIFSIQHVFAMCAGAVAVPIIVGGAAGLSPAEIVFLINAGLFMAGIATLIQSAGVKGYLGAKIPVIEGTSFAAVAAMAAIASTYKGNSTLAMTTIYGAVIAAGLVGIVLAPLFGKLIRFFPKVVTGTVVLTIGISLLPTAVKWITNSAVKPATPSQLYLALSVLGITLLLFKILKGIWNSAAILFGLVLGTILAAMFGMVDFKPVMQAGWFSVNMPLHFGAPRFDPSAIISIGLVMLVLMTESTGNMMAVHEMVDKPVEGKNITRGLMADSISTLLAGIFNSFPQTPFAQNVGLVSLTGIKSRFVAIYAGVILLVLSFIPKFGALIVAIPKPVLGGVGFAMFGMVLVGGIRTLGKVQYDGTKNAVIVAVSVGLAMIPVANDGFYHNFPNWVQTIFHSGITTGSLAAVLLNIFFNEIGKKENKQA</sequence>
<dbReference type="InterPro" id="IPR017588">
    <property type="entry name" value="UacT-like"/>
</dbReference>
<comment type="subcellular location">
    <subcellularLocation>
        <location evidence="1">Cell membrane</location>
        <topology evidence="1">Multi-pass membrane protein</topology>
    </subcellularLocation>
</comment>
<feature type="transmembrane region" description="Helical" evidence="8">
    <location>
        <begin position="206"/>
        <end position="225"/>
    </location>
</feature>
<feature type="transmembrane region" description="Helical" evidence="8">
    <location>
        <begin position="415"/>
        <end position="438"/>
    </location>
</feature>
<evidence type="ECO:0000256" key="1">
    <source>
        <dbReference type="ARBA" id="ARBA00004651"/>
    </source>
</evidence>
<feature type="transmembrane region" description="Helical" evidence="8">
    <location>
        <begin position="115"/>
        <end position="137"/>
    </location>
</feature>
<dbReference type="Pfam" id="PF00860">
    <property type="entry name" value="Xan_ur_permease"/>
    <property type="match status" value="1"/>
</dbReference>
<keyword evidence="4" id="KW-1003">Cell membrane</keyword>
<dbReference type="PANTHER" id="PTHR42810">
    <property type="entry name" value="PURINE PERMEASE C1399.01C-RELATED"/>
    <property type="match status" value="1"/>
</dbReference>
<dbReference type="EMBL" id="JAEEGB010000009">
    <property type="protein sequence ID" value="MBI6872906.1"/>
    <property type="molecule type" value="Genomic_DNA"/>
</dbReference>
<feature type="transmembrane region" description="Helical" evidence="8">
    <location>
        <begin position="358"/>
        <end position="378"/>
    </location>
</feature>
<comment type="caution">
    <text evidence="9">The sequence shown here is derived from an EMBL/GenBank/DDBJ whole genome shotgun (WGS) entry which is preliminary data.</text>
</comment>
<dbReference type="AlphaFoldDB" id="A0A934I0P2"/>
<dbReference type="NCBIfam" id="NF037981">
    <property type="entry name" value="NCS2_1"/>
    <property type="match status" value="1"/>
</dbReference>
<comment type="similarity">
    <text evidence="2">Belongs to the nucleobase:cation symporter-2 (NCS2) (TC 2.A.40) family.</text>
</comment>
<name>A0A934I0P2_9CLOT</name>
<dbReference type="InterPro" id="IPR006042">
    <property type="entry name" value="Xan_ur_permease"/>
</dbReference>
<evidence type="ECO:0000256" key="6">
    <source>
        <dbReference type="ARBA" id="ARBA00022989"/>
    </source>
</evidence>
<keyword evidence="7 8" id="KW-0472">Membrane</keyword>